<dbReference type="Gramene" id="evm.model.06.1129">
    <property type="protein sequence ID" value="cds.evm.model.06.1129"/>
    <property type="gene ID" value="evm.TU.06.1129"/>
</dbReference>
<name>A0A803PT72_CANSA</name>
<dbReference type="Proteomes" id="UP000596661">
    <property type="component" value="Chromosome 6"/>
</dbReference>
<sequence length="66" mass="7290">MVVVVLRHRRSVEGDRAVELQSSHGRWCSGALKFLCGGARAREREREDGGALMEDGSAMGSRGWEM</sequence>
<proteinExistence type="predicted"/>
<evidence type="ECO:0000256" key="1">
    <source>
        <dbReference type="SAM" id="MobiDB-lite"/>
    </source>
</evidence>
<dbReference type="EnsemblPlants" id="evm.model.06.1129">
    <property type="protein sequence ID" value="cds.evm.model.06.1129"/>
    <property type="gene ID" value="evm.TU.06.1129"/>
</dbReference>
<organism evidence="2 3">
    <name type="scientific">Cannabis sativa</name>
    <name type="common">Hemp</name>
    <name type="synonym">Marijuana</name>
    <dbReference type="NCBI Taxonomy" id="3483"/>
    <lineage>
        <taxon>Eukaryota</taxon>
        <taxon>Viridiplantae</taxon>
        <taxon>Streptophyta</taxon>
        <taxon>Embryophyta</taxon>
        <taxon>Tracheophyta</taxon>
        <taxon>Spermatophyta</taxon>
        <taxon>Magnoliopsida</taxon>
        <taxon>eudicotyledons</taxon>
        <taxon>Gunneridae</taxon>
        <taxon>Pentapetalae</taxon>
        <taxon>rosids</taxon>
        <taxon>fabids</taxon>
        <taxon>Rosales</taxon>
        <taxon>Cannabaceae</taxon>
        <taxon>Cannabis</taxon>
    </lineage>
</organism>
<feature type="region of interest" description="Disordered" evidence="1">
    <location>
        <begin position="45"/>
        <end position="66"/>
    </location>
</feature>
<dbReference type="EMBL" id="UZAU01000590">
    <property type="status" value="NOT_ANNOTATED_CDS"/>
    <property type="molecule type" value="Genomic_DNA"/>
</dbReference>
<evidence type="ECO:0000313" key="3">
    <source>
        <dbReference type="Proteomes" id="UP000596661"/>
    </source>
</evidence>
<evidence type="ECO:0000313" key="2">
    <source>
        <dbReference type="EnsemblPlants" id="cds.evm.model.06.1129"/>
    </source>
</evidence>
<reference evidence="2" key="1">
    <citation type="submission" date="2018-11" db="EMBL/GenBank/DDBJ databases">
        <authorList>
            <person name="Grassa J C."/>
        </authorList>
    </citation>
    <scope>NUCLEOTIDE SEQUENCE [LARGE SCALE GENOMIC DNA]</scope>
</reference>
<keyword evidence="3" id="KW-1185">Reference proteome</keyword>
<protein>
    <submittedName>
        <fullName evidence="2">Uncharacterized protein</fullName>
    </submittedName>
</protein>
<dbReference type="AlphaFoldDB" id="A0A803PT72"/>
<accession>A0A803PT72</accession>
<reference evidence="2" key="2">
    <citation type="submission" date="2021-03" db="UniProtKB">
        <authorList>
            <consortium name="EnsemblPlants"/>
        </authorList>
    </citation>
    <scope>IDENTIFICATION</scope>
</reference>